<dbReference type="PRINTS" id="PR00095">
    <property type="entry name" value="ANTSNTHASEI"/>
</dbReference>
<evidence type="ECO:0000313" key="2">
    <source>
        <dbReference type="EMBL" id="NYI81417.1"/>
    </source>
</evidence>
<dbReference type="AlphaFoldDB" id="A0A853AN46"/>
<dbReference type="InterPro" id="IPR015890">
    <property type="entry name" value="Chorismate_C"/>
</dbReference>
<keyword evidence="3" id="KW-1185">Reference proteome</keyword>
<proteinExistence type="predicted"/>
<dbReference type="PANTHER" id="PTHR11236:SF50">
    <property type="entry name" value="AMINODEOXYCHORISMATE SYNTHASE COMPONENT 1"/>
    <property type="match status" value="1"/>
</dbReference>
<dbReference type="InterPro" id="IPR005802">
    <property type="entry name" value="ADC_synth_comp_1"/>
</dbReference>
<dbReference type="InterPro" id="IPR005801">
    <property type="entry name" value="ADC_synthase"/>
</dbReference>
<dbReference type="EMBL" id="JACCFJ010000001">
    <property type="protein sequence ID" value="NYI81417.1"/>
    <property type="molecule type" value="Genomic_DNA"/>
</dbReference>
<evidence type="ECO:0000313" key="3">
    <source>
        <dbReference type="Proteomes" id="UP000587002"/>
    </source>
</evidence>
<dbReference type="NCBIfam" id="TIGR00553">
    <property type="entry name" value="pabB"/>
    <property type="match status" value="1"/>
</dbReference>
<dbReference type="GO" id="GO:0009396">
    <property type="term" value="P:folic acid-containing compound biosynthetic process"/>
    <property type="evidence" value="ECO:0007669"/>
    <property type="project" value="InterPro"/>
</dbReference>
<dbReference type="NCBIfam" id="NF004530">
    <property type="entry name" value="PRK05877.1"/>
    <property type="match status" value="1"/>
</dbReference>
<comment type="caution">
    <text evidence="2">The sequence shown here is derived from an EMBL/GenBank/DDBJ whole genome shotgun (WGS) entry which is preliminary data.</text>
</comment>
<dbReference type="GO" id="GO:0000162">
    <property type="term" value="P:L-tryptophan biosynthetic process"/>
    <property type="evidence" value="ECO:0007669"/>
    <property type="project" value="TreeGrafter"/>
</dbReference>
<evidence type="ECO:0000259" key="1">
    <source>
        <dbReference type="Pfam" id="PF00425"/>
    </source>
</evidence>
<dbReference type="RefSeq" id="WP_179716457.1">
    <property type="nucleotide sequence ID" value="NZ_BAABFH010000001.1"/>
</dbReference>
<name>A0A853AN46_9PSEU</name>
<organism evidence="2 3">
    <name type="scientific">Saccharopolyspora hordei</name>
    <dbReference type="NCBI Taxonomy" id="1838"/>
    <lineage>
        <taxon>Bacteria</taxon>
        <taxon>Bacillati</taxon>
        <taxon>Actinomycetota</taxon>
        <taxon>Actinomycetes</taxon>
        <taxon>Pseudonocardiales</taxon>
        <taxon>Pseudonocardiaceae</taxon>
        <taxon>Saccharopolyspora</taxon>
    </lineage>
</organism>
<dbReference type="Pfam" id="PF00425">
    <property type="entry name" value="Chorismate_bind"/>
    <property type="match status" value="1"/>
</dbReference>
<protein>
    <submittedName>
        <fullName evidence="2">Para-aminobenzoate synthetase component 1</fullName>
        <ecNumber evidence="2">2.6.1.85</ecNumber>
    </submittedName>
</protein>
<keyword evidence="2" id="KW-0808">Transferase</keyword>
<reference evidence="2 3" key="1">
    <citation type="submission" date="2020-07" db="EMBL/GenBank/DDBJ databases">
        <title>Sequencing the genomes of 1000 actinobacteria strains.</title>
        <authorList>
            <person name="Klenk H.-P."/>
        </authorList>
    </citation>
    <scope>NUCLEOTIDE SEQUENCE [LARGE SCALE GENOMIC DNA]</scope>
    <source>
        <strain evidence="2 3">DSM 44065</strain>
    </source>
</reference>
<dbReference type="InterPro" id="IPR019999">
    <property type="entry name" value="Anth_synth_I-like"/>
</dbReference>
<feature type="domain" description="Chorismate-utilising enzyme C-terminal" evidence="1">
    <location>
        <begin position="161"/>
        <end position="411"/>
    </location>
</feature>
<dbReference type="Proteomes" id="UP000587002">
    <property type="component" value="Unassembled WGS sequence"/>
</dbReference>
<gene>
    <name evidence="2" type="ORF">HNR68_000047</name>
</gene>
<dbReference type="Gene3D" id="3.60.120.10">
    <property type="entry name" value="Anthranilate synthase"/>
    <property type="match status" value="1"/>
</dbReference>
<sequence>MPFTQPLDGTASAEQVLRRLAVRARRRGLAPPAALTGDWFGGSAVLAPSVRIDATPPELAFTTVDTTPVPAEPGPVGGGWIGYLGYGLTDPGQHARPRRLPTAAWGWADHVLRRDASGQWWFEALGEVPSGLVEELADLLVSDDPPPAGWTAGPVRRPDADEHAKAVLGCVEEISAGEIFQANVCSRFEVPFRGDPLEVFAAGSARFRPARAACVSGTWGAVASLSPELFLARRGRVVHSSPIKGTLPRRGPQDDRNADLLRASVKDVAENVMIVDMARNDLGRVAEVGRVTVPRLLDVQPHPGVWHLVSDVRAEVPEELPNSALLAAAFPPASVTGAPKVRALEVIAELEAQPRDVYCGAVGMVSPVAGLELNVAIRTLELADGVFHLGVGGGITADSDPDREWHEVLTKAAPALDLLTQTPHA</sequence>
<dbReference type="GO" id="GO:0046820">
    <property type="term" value="F:4-amino-4-deoxychorismate synthase activity"/>
    <property type="evidence" value="ECO:0007669"/>
    <property type="project" value="UniProtKB-EC"/>
</dbReference>
<dbReference type="EC" id="2.6.1.85" evidence="2"/>
<dbReference type="PANTHER" id="PTHR11236">
    <property type="entry name" value="AMINOBENZOATE/ANTHRANILATE SYNTHASE"/>
    <property type="match status" value="1"/>
</dbReference>
<keyword evidence="2" id="KW-0032">Aminotransferase</keyword>
<dbReference type="SUPFAM" id="SSF56322">
    <property type="entry name" value="ADC synthase"/>
    <property type="match status" value="1"/>
</dbReference>
<accession>A0A853AN46</accession>